<keyword evidence="1" id="KW-0812">Transmembrane</keyword>
<dbReference type="InterPro" id="IPR011726">
    <property type="entry name" value="KdpF"/>
</dbReference>
<feature type="transmembrane region" description="Helical" evidence="1">
    <location>
        <begin position="6"/>
        <end position="24"/>
    </location>
</feature>
<keyword evidence="1" id="KW-0472">Membrane</keyword>
<dbReference type="Pfam" id="PF09604">
    <property type="entry name" value="Potass_KdpF"/>
    <property type="match status" value="1"/>
</dbReference>
<accession>A0ABT5HMP4</accession>
<dbReference type="NCBIfam" id="TIGR02115">
    <property type="entry name" value="potass_kdpF"/>
    <property type="match status" value="1"/>
</dbReference>
<keyword evidence="3" id="KW-1185">Reference proteome</keyword>
<evidence type="ECO:0000313" key="3">
    <source>
        <dbReference type="Proteomes" id="UP001218579"/>
    </source>
</evidence>
<gene>
    <name evidence="2" type="primary">kdpF</name>
    <name evidence="2" type="ORF">PQU98_15390</name>
</gene>
<proteinExistence type="predicted"/>
<sequence>MIALYIAAGIVTVALAGYLIVALIKPELFP</sequence>
<dbReference type="EMBL" id="JAQQKV010000004">
    <property type="protein sequence ID" value="MDC7677526.1"/>
    <property type="molecule type" value="Genomic_DNA"/>
</dbReference>
<dbReference type="Proteomes" id="UP001218579">
    <property type="component" value="Unassembled WGS sequence"/>
</dbReference>
<comment type="caution">
    <text evidence="2">The sequence shown here is derived from an EMBL/GenBank/DDBJ whole genome shotgun (WGS) entry which is preliminary data.</text>
</comment>
<dbReference type="RefSeq" id="WP_272745851.1">
    <property type="nucleotide sequence ID" value="NZ_JAQQKV010000004.1"/>
</dbReference>
<evidence type="ECO:0000313" key="2">
    <source>
        <dbReference type="EMBL" id="MDC7677526.1"/>
    </source>
</evidence>
<organism evidence="2 3">
    <name type="scientific">Asticcacaulis machinosus</name>
    <dbReference type="NCBI Taxonomy" id="2984211"/>
    <lineage>
        <taxon>Bacteria</taxon>
        <taxon>Pseudomonadati</taxon>
        <taxon>Pseudomonadota</taxon>
        <taxon>Alphaproteobacteria</taxon>
        <taxon>Caulobacterales</taxon>
        <taxon>Caulobacteraceae</taxon>
        <taxon>Asticcacaulis</taxon>
    </lineage>
</organism>
<reference evidence="2 3" key="1">
    <citation type="submission" date="2023-01" db="EMBL/GenBank/DDBJ databases">
        <title>Novel species of the genus Asticcacaulis isolated from rivers.</title>
        <authorList>
            <person name="Lu H."/>
        </authorList>
    </citation>
    <scope>NUCLEOTIDE SEQUENCE [LARGE SCALE GENOMIC DNA]</scope>
    <source>
        <strain evidence="2 3">LKC15W</strain>
    </source>
</reference>
<name>A0ABT5HMP4_9CAUL</name>
<keyword evidence="1" id="KW-1133">Transmembrane helix</keyword>
<protein>
    <submittedName>
        <fullName evidence="2">K(+)-transporting ATPase subunit F</fullName>
    </submittedName>
</protein>
<evidence type="ECO:0000256" key="1">
    <source>
        <dbReference type="SAM" id="Phobius"/>
    </source>
</evidence>